<dbReference type="SUPFAM" id="SSF51735">
    <property type="entry name" value="NAD(P)-binding Rossmann-fold domains"/>
    <property type="match status" value="1"/>
</dbReference>
<dbReference type="PANTHER" id="PTHR43245:SF11">
    <property type="entry name" value="LD23561P"/>
    <property type="match status" value="1"/>
</dbReference>
<evidence type="ECO:0000313" key="3">
    <source>
        <dbReference type="Proteomes" id="UP001365542"/>
    </source>
</evidence>
<dbReference type="AlphaFoldDB" id="A0AAV9X8B0"/>
<dbReference type="EMBL" id="JAVHJO010000008">
    <property type="protein sequence ID" value="KAK6537912.1"/>
    <property type="molecule type" value="Genomic_DNA"/>
</dbReference>
<reference evidence="2 3" key="1">
    <citation type="submission" date="2019-10" db="EMBL/GenBank/DDBJ databases">
        <authorList>
            <person name="Palmer J.M."/>
        </authorList>
    </citation>
    <scope>NUCLEOTIDE SEQUENCE [LARGE SCALE GENOMIC DNA]</scope>
    <source>
        <strain evidence="2 3">TWF694</strain>
    </source>
</reference>
<dbReference type="PANTHER" id="PTHR43245">
    <property type="entry name" value="BIFUNCTIONAL POLYMYXIN RESISTANCE PROTEIN ARNA"/>
    <property type="match status" value="1"/>
</dbReference>
<organism evidence="2 3">
    <name type="scientific">Orbilia ellipsospora</name>
    <dbReference type="NCBI Taxonomy" id="2528407"/>
    <lineage>
        <taxon>Eukaryota</taxon>
        <taxon>Fungi</taxon>
        <taxon>Dikarya</taxon>
        <taxon>Ascomycota</taxon>
        <taxon>Pezizomycotina</taxon>
        <taxon>Orbiliomycetes</taxon>
        <taxon>Orbiliales</taxon>
        <taxon>Orbiliaceae</taxon>
        <taxon>Orbilia</taxon>
    </lineage>
</organism>
<dbReference type="Proteomes" id="UP001365542">
    <property type="component" value="Unassembled WGS sequence"/>
</dbReference>
<sequence>MTESQKPSVLIIGGLGYLGRWLAYYLYTNNLASEIRIVDKHLPEFAWLAPEFEEACRNFVQADMSKEQSVKKVFEREGGASFDFVFNCAGEMKYAQTEETYKVRNRDLPILCAKEAASRGVRLFVELGDGRVYGDATKRKAESAELNPWLTMAKYKMEAERELQKIEGLNLVILRIANAYGPYSSRTISTAICHARVNQYLKEDLDLLWTKDLKVSTVHISDVSRAIWRAVQWYIGGKENWSEEEWGKTPIFNIVDDGDTSQGKIAEILEGIFDIKIKFHGTIISQFATRSHESIEDILEEANKDVLQSWADLMDQAGIDIAGPITPFLEAEQVKYADLSLDGTKFKNVTGFQYEVPSITSEKIKEMVESYRKMNWWPGQSLLDE</sequence>
<comment type="caution">
    <text evidence="2">The sequence shown here is derived from an EMBL/GenBank/DDBJ whole genome shotgun (WGS) entry which is preliminary data.</text>
</comment>
<feature type="domain" description="NAD-dependent epimerase/dehydratase" evidence="1">
    <location>
        <begin position="9"/>
        <end position="234"/>
    </location>
</feature>
<proteinExistence type="predicted"/>
<protein>
    <recommendedName>
        <fullName evidence="1">NAD-dependent epimerase/dehydratase domain-containing protein</fullName>
    </recommendedName>
</protein>
<dbReference type="InterPro" id="IPR036291">
    <property type="entry name" value="NAD(P)-bd_dom_sf"/>
</dbReference>
<dbReference type="InterPro" id="IPR050177">
    <property type="entry name" value="Lipid_A_modif_metabolic_enz"/>
</dbReference>
<name>A0AAV9X8B0_9PEZI</name>
<accession>A0AAV9X8B0</accession>
<dbReference type="Pfam" id="PF01370">
    <property type="entry name" value="Epimerase"/>
    <property type="match status" value="1"/>
</dbReference>
<dbReference type="Gene3D" id="3.40.50.720">
    <property type="entry name" value="NAD(P)-binding Rossmann-like Domain"/>
    <property type="match status" value="1"/>
</dbReference>
<keyword evidence="3" id="KW-1185">Reference proteome</keyword>
<dbReference type="InterPro" id="IPR001509">
    <property type="entry name" value="Epimerase_deHydtase"/>
</dbReference>
<gene>
    <name evidence="2" type="ORF">TWF694_010810</name>
</gene>
<evidence type="ECO:0000313" key="2">
    <source>
        <dbReference type="EMBL" id="KAK6537912.1"/>
    </source>
</evidence>
<evidence type="ECO:0000259" key="1">
    <source>
        <dbReference type="Pfam" id="PF01370"/>
    </source>
</evidence>